<feature type="transmembrane region" description="Helical" evidence="6">
    <location>
        <begin position="307"/>
        <end position="323"/>
    </location>
</feature>
<feature type="transmembrane region" description="Helical" evidence="6">
    <location>
        <begin position="73"/>
        <end position="93"/>
    </location>
</feature>
<gene>
    <name evidence="8" type="ORF">OAUR00152_LOCUS25691</name>
</gene>
<dbReference type="InterPro" id="IPR013057">
    <property type="entry name" value="AA_transpt_TM"/>
</dbReference>
<sequence length="607" mass="64952">MTDGQEAPPTNTGSRSASTPPPSPSVAASPQWAVPPREPEGFTPFVAFCFTINYILGTGFLTIPWAFVQGGLVLSALLLVVVSVLADAAKGYVLESMARAEAMLDERMRWVRAPAPGQAGTTGGAPGLGLVYSPLLPGAGSRSVHASPAMPGGGDAAFDENDDFEADVEMESVQPINSAVGAKYGSLGGSTSSLDVLGRQSSLPLPSSLPGTPQLGGTARGTPGATRRALQGRQLVRRKAPPRYLVKHRKFELNALCRVFLGKAGTNVYMGFLSLYIYCTLWAYTSVFSSAMARTFPIGFLGEDDAYAMYAVLFGVVVVPMSCMELHEQIVVQVFLTGCRFLMVFLMVGTSGRCSEESGSGTDKGDSVALFRPSGLHKMLPILVFATIYHHSIPGLAHPVANKRKLGPVFRSTTAFSGVAYTFIGCFLGAAFGDSIEQSSNLNWHSYRGGTGMIDEEGNITGVAFWARAIEFYVICFPALDVLSAFPLNAITLGNNMFSAFYGRRIHEVENNRNLRIRFRLLAAIPSIILAIIVRELGTITDYAGTTGFVLAFSFPALLYICSRRLALKKNFSTVTYYSSYASSNPVAALILSFGVAMLIFVVVLGI</sequence>
<evidence type="ECO:0000256" key="3">
    <source>
        <dbReference type="ARBA" id="ARBA00022989"/>
    </source>
</evidence>
<feature type="transmembrane region" description="Helical" evidence="6">
    <location>
        <begin position="472"/>
        <end position="498"/>
    </location>
</feature>
<name>A0A7S4JC77_9STRA</name>
<keyword evidence="2 6" id="KW-0812">Transmembrane</keyword>
<dbReference type="Pfam" id="PF01490">
    <property type="entry name" value="Aa_trans"/>
    <property type="match status" value="1"/>
</dbReference>
<evidence type="ECO:0000313" key="8">
    <source>
        <dbReference type="EMBL" id="CAE2258915.1"/>
    </source>
</evidence>
<feature type="region of interest" description="Disordered" evidence="5">
    <location>
        <begin position="1"/>
        <end position="34"/>
    </location>
</feature>
<feature type="transmembrane region" description="Helical" evidence="6">
    <location>
        <begin position="45"/>
        <end position="67"/>
    </location>
</feature>
<evidence type="ECO:0000259" key="7">
    <source>
        <dbReference type="Pfam" id="PF01490"/>
    </source>
</evidence>
<feature type="transmembrane region" description="Helical" evidence="6">
    <location>
        <begin position="543"/>
        <end position="562"/>
    </location>
</feature>
<dbReference type="PANTHER" id="PTHR16189">
    <property type="entry name" value="TRANSMEMBRANE PROTEIN 104-RELATED"/>
    <property type="match status" value="1"/>
</dbReference>
<feature type="domain" description="Amino acid transporter transmembrane" evidence="7">
    <location>
        <begin position="256"/>
        <end position="570"/>
    </location>
</feature>
<feature type="compositionally biased region" description="Low complexity" evidence="5">
    <location>
        <begin position="25"/>
        <end position="34"/>
    </location>
</feature>
<reference evidence="8" key="1">
    <citation type="submission" date="2021-01" db="EMBL/GenBank/DDBJ databases">
        <authorList>
            <person name="Corre E."/>
            <person name="Pelletier E."/>
            <person name="Niang G."/>
            <person name="Scheremetjew M."/>
            <person name="Finn R."/>
            <person name="Kale V."/>
            <person name="Holt S."/>
            <person name="Cochrane G."/>
            <person name="Meng A."/>
            <person name="Brown T."/>
            <person name="Cohen L."/>
        </authorList>
    </citation>
    <scope>NUCLEOTIDE SEQUENCE</scope>
    <source>
        <strain evidence="8">Isolate 1302-5</strain>
    </source>
</reference>
<feature type="transmembrane region" description="Helical" evidence="6">
    <location>
        <begin position="409"/>
        <end position="432"/>
    </location>
</feature>
<evidence type="ECO:0000256" key="1">
    <source>
        <dbReference type="ARBA" id="ARBA00004370"/>
    </source>
</evidence>
<comment type="subcellular location">
    <subcellularLocation>
        <location evidence="1">Membrane</location>
    </subcellularLocation>
</comment>
<feature type="region of interest" description="Disordered" evidence="5">
    <location>
        <begin position="202"/>
        <end position="228"/>
    </location>
</feature>
<feature type="transmembrane region" description="Helical" evidence="6">
    <location>
        <begin position="519"/>
        <end position="537"/>
    </location>
</feature>
<accession>A0A7S4JC77</accession>
<keyword evidence="4 6" id="KW-0472">Membrane</keyword>
<protein>
    <recommendedName>
        <fullName evidence="7">Amino acid transporter transmembrane domain-containing protein</fullName>
    </recommendedName>
</protein>
<proteinExistence type="predicted"/>
<dbReference type="EMBL" id="HBKQ01037227">
    <property type="protein sequence ID" value="CAE2258915.1"/>
    <property type="molecule type" value="Transcribed_RNA"/>
</dbReference>
<evidence type="ECO:0000256" key="4">
    <source>
        <dbReference type="ARBA" id="ARBA00023136"/>
    </source>
</evidence>
<feature type="transmembrane region" description="Helical" evidence="6">
    <location>
        <begin position="379"/>
        <end position="397"/>
    </location>
</feature>
<evidence type="ECO:0000256" key="2">
    <source>
        <dbReference type="ARBA" id="ARBA00022692"/>
    </source>
</evidence>
<dbReference type="AlphaFoldDB" id="A0A7S4JC77"/>
<dbReference type="PANTHER" id="PTHR16189:SF2">
    <property type="entry name" value="AMINO ACID TRANSPORTER TRANSMEMBRANE DOMAIN-CONTAINING PROTEIN"/>
    <property type="match status" value="1"/>
</dbReference>
<organism evidence="8">
    <name type="scientific">Odontella aurita</name>
    <dbReference type="NCBI Taxonomy" id="265563"/>
    <lineage>
        <taxon>Eukaryota</taxon>
        <taxon>Sar</taxon>
        <taxon>Stramenopiles</taxon>
        <taxon>Ochrophyta</taxon>
        <taxon>Bacillariophyta</taxon>
        <taxon>Mediophyceae</taxon>
        <taxon>Biddulphiophycidae</taxon>
        <taxon>Eupodiscales</taxon>
        <taxon>Odontellaceae</taxon>
        <taxon>Odontella</taxon>
    </lineage>
</organism>
<feature type="transmembrane region" description="Helical" evidence="6">
    <location>
        <begin position="587"/>
        <end position="606"/>
    </location>
</feature>
<feature type="transmembrane region" description="Helical" evidence="6">
    <location>
        <begin position="268"/>
        <end position="287"/>
    </location>
</feature>
<evidence type="ECO:0000256" key="5">
    <source>
        <dbReference type="SAM" id="MobiDB-lite"/>
    </source>
</evidence>
<keyword evidence="3 6" id="KW-1133">Transmembrane helix</keyword>
<dbReference type="GO" id="GO:0016020">
    <property type="term" value="C:membrane"/>
    <property type="evidence" value="ECO:0007669"/>
    <property type="project" value="UniProtKB-SubCell"/>
</dbReference>
<evidence type="ECO:0000256" key="6">
    <source>
        <dbReference type="SAM" id="Phobius"/>
    </source>
</evidence>
<feature type="transmembrane region" description="Helical" evidence="6">
    <location>
        <begin position="330"/>
        <end position="348"/>
    </location>
</feature>